<dbReference type="EMBL" id="FJ599930">
    <property type="protein sequence ID" value="ACU44983.1"/>
    <property type="molecule type" value="mRNA"/>
</dbReference>
<evidence type="ECO:0000313" key="1">
    <source>
        <dbReference type="EMBL" id="ACU44983.1"/>
    </source>
</evidence>
<sequence>MKYNVSTRHRLSLVFTFIREDPARENQRNPSDVTSWAQLESHVL</sequence>
<name>E8Z6A3_PFIPI</name>
<reference evidence="1" key="2">
    <citation type="book" date="2010" name="PROCEEDINGS OF 13TH INTERNATIONAL CONFERENCE ON HARMFUL ALGAE" publisher="International Society For The Study of Harmful Algae" city="Hong Kong, China">
        <title>Dinoflagellate meta-transcriptomics enabled by spliced leader.</title>
        <editorList>
            <person name="Unknown A."/>
        </editorList>
        <authorList>
            <person name="Lin S."/>
            <person name="Zhang H."/>
        </authorList>
    </citation>
    <scope>NUCLEOTIDE SEQUENCE</scope>
    <source>
        <strain evidence="1">CCMP1831</strain>
    </source>
</reference>
<protein>
    <submittedName>
        <fullName evidence="1">Uncharacterized protein</fullName>
    </submittedName>
</protein>
<organism evidence="1">
    <name type="scientific">Pfiesteria piscicida</name>
    <name type="common">Phantom dinoflagellate</name>
    <dbReference type="NCBI Taxonomy" id="71001"/>
    <lineage>
        <taxon>Eukaryota</taxon>
        <taxon>Sar</taxon>
        <taxon>Alveolata</taxon>
        <taxon>Dinophyceae</taxon>
        <taxon>Peridiniales</taxon>
        <taxon>Pfiesteriaceae</taxon>
        <taxon>Pfiesteria</taxon>
    </lineage>
</organism>
<reference evidence="1" key="1">
    <citation type="submission" date="2008-12" db="EMBL/GenBank/DDBJ databases">
        <authorList>
            <person name="Zhang H."/>
            <person name="Lin S."/>
        </authorList>
    </citation>
    <scope>NUCLEOTIDE SEQUENCE</scope>
    <source>
        <strain evidence="1">CCMP1831</strain>
    </source>
</reference>
<proteinExistence type="evidence at transcript level"/>
<dbReference type="AlphaFoldDB" id="E8Z6A3"/>
<accession>E8Z6A3</accession>